<feature type="coiled-coil region" evidence="5">
    <location>
        <begin position="171"/>
        <end position="212"/>
    </location>
</feature>
<protein>
    <submittedName>
        <fullName evidence="7">DNA recombination protein RmuC</fullName>
    </submittedName>
</protein>
<dbReference type="InterPro" id="IPR003798">
    <property type="entry name" value="DNA_recombination_RmuC"/>
</dbReference>
<evidence type="ECO:0000256" key="4">
    <source>
        <dbReference type="ARBA" id="ARBA00023172"/>
    </source>
</evidence>
<sequence length="462" mass="53843">MLLDTLFAASPAFWLGSLIAVSSLSLAGWSLWRGQRLAVERERAWAELAVLRPQIQQQREQIETQRSTNERLEDELRQSERSWFNTRSQLERELALARNELDSERRQMEEKIALLENSEQRLNSQFENLANRIFEQKQQTFAKSSQDNLNNLMQPMREQLKDFRQRVEQVYEKDTDDRRELRLQLASLRQLNEEMNQEARALTNALKGEKKLQGNWGEMLLERILEESGLRKGHEYDTQLSFTGKDGSRQQPDAVIHLPDQKDVIVDAKVSLVSFERYCNTEDDERALHLKGHLKAVRNQMENLTAKNYEDIAELKTLDFVLMFVPIEAAFLLAMENDPQLFRDAFDRNIILVSPSTLLAVLKTIHNIWRNEQQNRNAQTIAEEAGKLYDHFVRFTESLQDVQKHLRKTQESMDQSMNRLSSGRGNLVGRVENLRKLGARNKKHLALVDESDSELPLEEDNE</sequence>
<dbReference type="PANTHER" id="PTHR30563">
    <property type="entry name" value="DNA RECOMBINATION PROTEIN RMUC"/>
    <property type="match status" value="1"/>
</dbReference>
<keyword evidence="6" id="KW-1133">Transmembrane helix</keyword>
<dbReference type="GO" id="GO:0006310">
    <property type="term" value="P:DNA recombination"/>
    <property type="evidence" value="ECO:0007669"/>
    <property type="project" value="UniProtKB-KW"/>
</dbReference>
<dbReference type="RefSeq" id="WP_304996545.1">
    <property type="nucleotide sequence ID" value="NZ_CP101717.1"/>
</dbReference>
<dbReference type="AlphaFoldDB" id="A0AB38YIL6"/>
<feature type="transmembrane region" description="Helical" evidence="6">
    <location>
        <begin position="12"/>
        <end position="32"/>
    </location>
</feature>
<reference evidence="7" key="1">
    <citation type="submission" date="2022-07" db="EMBL/GenBank/DDBJ databases">
        <title>Complete genome sequence of Salinispirillum sp. LH10-3-1 capable of multiple carbohydrate inversion isolated from a soda lake.</title>
        <authorList>
            <person name="Liu J."/>
            <person name="Zhai Y."/>
            <person name="Zhang H."/>
            <person name="Yang H."/>
            <person name="Qu J."/>
            <person name="Li J."/>
        </authorList>
    </citation>
    <scope>NUCLEOTIDE SEQUENCE</scope>
    <source>
        <strain evidence="7">LH 10-3-1</strain>
    </source>
</reference>
<evidence type="ECO:0000256" key="6">
    <source>
        <dbReference type="SAM" id="Phobius"/>
    </source>
</evidence>
<evidence type="ECO:0000256" key="1">
    <source>
        <dbReference type="ARBA" id="ARBA00003416"/>
    </source>
</evidence>
<dbReference type="Pfam" id="PF02646">
    <property type="entry name" value="RmuC"/>
    <property type="match status" value="1"/>
</dbReference>
<keyword evidence="4" id="KW-0233">DNA recombination</keyword>
<gene>
    <name evidence="7" type="primary">rmuC</name>
    <name evidence="7" type="ORF">NFC81_05605</name>
</gene>
<keyword evidence="6" id="KW-0812">Transmembrane</keyword>
<organism evidence="7">
    <name type="scientific">Salinispirillum sp. LH 10-3-1</name>
    <dbReference type="NCBI Taxonomy" id="2952525"/>
    <lineage>
        <taxon>Bacteria</taxon>
        <taxon>Pseudomonadati</taxon>
        <taxon>Pseudomonadota</taxon>
        <taxon>Gammaproteobacteria</taxon>
        <taxon>Oceanospirillales</taxon>
        <taxon>Saccharospirillaceae</taxon>
        <taxon>Salinispirillum</taxon>
    </lineage>
</organism>
<evidence type="ECO:0000256" key="5">
    <source>
        <dbReference type="SAM" id="Coils"/>
    </source>
</evidence>
<evidence type="ECO:0000256" key="2">
    <source>
        <dbReference type="ARBA" id="ARBA00009840"/>
    </source>
</evidence>
<accession>A0AB38YIL6</accession>
<dbReference type="EMBL" id="CP101717">
    <property type="protein sequence ID" value="WLD59254.1"/>
    <property type="molecule type" value="Genomic_DNA"/>
</dbReference>
<feature type="coiled-coil region" evidence="5">
    <location>
        <begin position="55"/>
        <end position="132"/>
    </location>
</feature>
<dbReference type="PANTHER" id="PTHR30563:SF0">
    <property type="entry name" value="DNA RECOMBINATION PROTEIN RMUC"/>
    <property type="match status" value="1"/>
</dbReference>
<comment type="function">
    <text evidence="1">Involved in DNA recombination.</text>
</comment>
<evidence type="ECO:0000313" key="7">
    <source>
        <dbReference type="EMBL" id="WLD59254.1"/>
    </source>
</evidence>
<comment type="similarity">
    <text evidence="2">Belongs to the RmuC family.</text>
</comment>
<proteinExistence type="inferred from homology"/>
<keyword evidence="6" id="KW-0472">Membrane</keyword>
<keyword evidence="3 5" id="KW-0175">Coiled coil</keyword>
<name>A0AB38YIL6_9GAMM</name>
<evidence type="ECO:0000256" key="3">
    <source>
        <dbReference type="ARBA" id="ARBA00023054"/>
    </source>
</evidence>